<evidence type="ECO:0000313" key="2">
    <source>
        <dbReference type="EMBL" id="CAO97816.1"/>
    </source>
</evidence>
<dbReference type="HOGENOM" id="CLU_929811_0_0_6"/>
<evidence type="ECO:0000256" key="1">
    <source>
        <dbReference type="SAM" id="MobiDB-lite"/>
    </source>
</evidence>
<dbReference type="EMBL" id="CU468135">
    <property type="protein sequence ID" value="CAO97816.1"/>
    <property type="molecule type" value="Genomic_DNA"/>
</dbReference>
<dbReference type="KEGG" id="eta:ETA_27700"/>
<evidence type="ECO:0000313" key="3">
    <source>
        <dbReference type="Proteomes" id="UP000001726"/>
    </source>
</evidence>
<dbReference type="eggNOG" id="ENOG5031QKD">
    <property type="taxonomic scope" value="Bacteria"/>
</dbReference>
<protein>
    <submittedName>
        <fullName evidence="2">Uncharacterized protein</fullName>
    </submittedName>
</protein>
<dbReference type="RefSeq" id="WP_012442473.1">
    <property type="nucleotide sequence ID" value="NC_010694.1"/>
</dbReference>
<proteinExistence type="predicted"/>
<name>B2VFS9_ERWT9</name>
<dbReference type="OrthoDB" id="6518111at2"/>
<sequence>MPNSITSDHQPHIATTYETIGGKTVNVYSHRSRESVTRLAIDVSNSQNTMTRKASKRPHSPTHENSIKLTSTSDLEKDLRLLAEAAVAVESHNIKRGSKFKIPATSTARDLFAERARVKLMGKDVNNTPSATSEIPFFSTQQESSGIPIHEIDSFVYESTSLAYMINDGSFTYSQKIIEYEWRLFEKIYREFNGNKKNKYPLSDKQVWGKIKFDLTEKYKRMSEKLLMWNAGPYQQGTDDARNITLKNVGMIKKELKHYLRQDLSFFLKTVVDK</sequence>
<gene>
    <name evidence="2" type="ordered locus">ETA_27700</name>
</gene>
<feature type="region of interest" description="Disordered" evidence="1">
    <location>
        <begin position="44"/>
        <end position="71"/>
    </location>
</feature>
<accession>B2VFS9</accession>
<dbReference type="Proteomes" id="UP000001726">
    <property type="component" value="Chromosome"/>
</dbReference>
<dbReference type="AlphaFoldDB" id="B2VFS9"/>
<organism evidence="2 3">
    <name type="scientific">Erwinia tasmaniensis (strain DSM 17950 / CFBP 7177 / CIP 109463 / NCPPB 4357 / Et1/99)</name>
    <dbReference type="NCBI Taxonomy" id="465817"/>
    <lineage>
        <taxon>Bacteria</taxon>
        <taxon>Pseudomonadati</taxon>
        <taxon>Pseudomonadota</taxon>
        <taxon>Gammaproteobacteria</taxon>
        <taxon>Enterobacterales</taxon>
        <taxon>Erwiniaceae</taxon>
        <taxon>Erwinia</taxon>
    </lineage>
</organism>
<keyword evidence="3" id="KW-1185">Reference proteome</keyword>
<reference evidence="2 3" key="1">
    <citation type="journal article" date="2008" name="Environ. Microbiol.">
        <title>The genome of Erwinia tasmaniensis strain Et1/99, a non-pathogenic bacterium in the genus Erwinia.</title>
        <authorList>
            <person name="Kube M."/>
            <person name="Migdoll A.M."/>
            <person name="Mueller I."/>
            <person name="Kuhl H."/>
            <person name="Beck A."/>
            <person name="Reinhardt R."/>
            <person name="Geider K."/>
        </authorList>
    </citation>
    <scope>NUCLEOTIDE SEQUENCE [LARGE SCALE GENOMIC DNA]</scope>
    <source>
        <strain evidence="3">DSM 17950 / CFBP 7177 / CIP 109463 / NCPPB 4357 / Et1/99</strain>
    </source>
</reference>